<name>A0ACC1HU15_9FUNG</name>
<dbReference type="EMBL" id="JAMZIH010000830">
    <property type="protein sequence ID" value="KAJ1678821.1"/>
    <property type="molecule type" value="Genomic_DNA"/>
</dbReference>
<proteinExistence type="predicted"/>
<reference evidence="1" key="1">
    <citation type="submission" date="2022-06" db="EMBL/GenBank/DDBJ databases">
        <title>Phylogenomic reconstructions and comparative analyses of Kickxellomycotina fungi.</title>
        <authorList>
            <person name="Reynolds N.K."/>
            <person name="Stajich J.E."/>
            <person name="Barry K."/>
            <person name="Grigoriev I.V."/>
            <person name="Crous P."/>
            <person name="Smith M.E."/>
        </authorList>
    </citation>
    <scope>NUCLEOTIDE SEQUENCE</scope>
    <source>
        <strain evidence="1">RSA 2271</strain>
    </source>
</reference>
<comment type="caution">
    <text evidence="1">The sequence shown here is derived from an EMBL/GenBank/DDBJ whole genome shotgun (WGS) entry which is preliminary data.</text>
</comment>
<protein>
    <submittedName>
        <fullName evidence="1">Uncharacterized protein</fullName>
    </submittedName>
</protein>
<evidence type="ECO:0000313" key="1">
    <source>
        <dbReference type="EMBL" id="KAJ1678821.1"/>
    </source>
</evidence>
<accession>A0ACC1HU15</accession>
<keyword evidence="2" id="KW-1185">Reference proteome</keyword>
<evidence type="ECO:0000313" key="2">
    <source>
        <dbReference type="Proteomes" id="UP001145114"/>
    </source>
</evidence>
<sequence>MMLMPRHPEVQLLSGSLEQDCGCSFYEKQVIVGFMYKRNRYGYWQRRLFVLDSLSIACYSRKPKYLDKLTEGSQPATVSRSEVEEMLGGVVPKWMTNFCCLLSVRKAGPFGILLTTKHEHFCIQAKSRSDRDEWLKYMLDAQRLHYSIGDTESSNTIDDDCRYCHFPTQAEDKAAHPCAIHGLSPSAVTIHSGGDEDSDNGLGSHTPRNASDQAAVCKPGPPSDDCHARPQSLAEPSRCSRSLSSESDSPRPPMTASHPDLHCRPAQELLSPSCNRIAKASFEKAMSHRPKKSHTTPPSSERGKAGWLGLPHLRNIWHLPIIGRNKLSSNT</sequence>
<gene>
    <name evidence="1" type="ORF">EV182_003290</name>
</gene>
<organism evidence="1 2">
    <name type="scientific">Spiromyces aspiralis</name>
    <dbReference type="NCBI Taxonomy" id="68401"/>
    <lineage>
        <taxon>Eukaryota</taxon>
        <taxon>Fungi</taxon>
        <taxon>Fungi incertae sedis</taxon>
        <taxon>Zoopagomycota</taxon>
        <taxon>Kickxellomycotina</taxon>
        <taxon>Kickxellomycetes</taxon>
        <taxon>Kickxellales</taxon>
        <taxon>Kickxellaceae</taxon>
        <taxon>Spiromyces</taxon>
    </lineage>
</organism>
<dbReference type="Proteomes" id="UP001145114">
    <property type="component" value="Unassembled WGS sequence"/>
</dbReference>